<name>A0A1H8C7Q1_9BACL</name>
<organism evidence="2 3">
    <name type="scientific">Lihuaxuella thermophila</name>
    <dbReference type="NCBI Taxonomy" id="1173111"/>
    <lineage>
        <taxon>Bacteria</taxon>
        <taxon>Bacillati</taxon>
        <taxon>Bacillota</taxon>
        <taxon>Bacilli</taxon>
        <taxon>Bacillales</taxon>
        <taxon>Thermoactinomycetaceae</taxon>
        <taxon>Lihuaxuella</taxon>
    </lineage>
</organism>
<dbReference type="EMBL" id="FOCQ01000003">
    <property type="protein sequence ID" value="SEM91095.1"/>
    <property type="molecule type" value="Genomic_DNA"/>
</dbReference>
<dbReference type="Proteomes" id="UP000199695">
    <property type="component" value="Unassembled WGS sequence"/>
</dbReference>
<feature type="chain" id="PRO_5011697573" evidence="1">
    <location>
        <begin position="28"/>
        <end position="360"/>
    </location>
</feature>
<reference evidence="2 3" key="1">
    <citation type="submission" date="2016-10" db="EMBL/GenBank/DDBJ databases">
        <authorList>
            <person name="de Groot N.N."/>
        </authorList>
    </citation>
    <scope>NUCLEOTIDE SEQUENCE [LARGE SCALE GENOMIC DNA]</scope>
    <source>
        <strain evidence="2 3">DSM 46701</strain>
    </source>
</reference>
<dbReference type="AlphaFoldDB" id="A0A1H8C7Q1"/>
<accession>A0A1H8C7Q1</accession>
<evidence type="ECO:0000313" key="2">
    <source>
        <dbReference type="EMBL" id="SEM91095.1"/>
    </source>
</evidence>
<keyword evidence="1" id="KW-0732">Signal</keyword>
<dbReference type="RefSeq" id="WP_089965667.1">
    <property type="nucleotide sequence ID" value="NZ_FOCQ01000003.1"/>
</dbReference>
<sequence>MKNLGKFLALLSLLLPLSAAIYEPVYAANKTALTGTVHTTIEFDKENAAPAKKWFDDVVAMAKEDLEAKLEKAPKEEQKKIKKQLNELKKIHSKKLFKDHPDGSADLKVPLPQVEIQVGDQKTRANHKGKYTLPHVPLGKHKVIISENGKKLREFEVVVERGHPRMDIDLQIYDKQWFVNSNRMSAAMKSHSHASHDHVTTQDVATYPQLPYNTFVGTGKGEDGADVLNDGTMRIVSDPSKGEPKNIVSCNKASAYESPDGKKPFDPNATENWLSNTWMFPANDSDCTRSIGLGFIYDASLGLIDSYKMSHYCVLESINSAMDALDSYQNIYCDGMQKSDGHWNCSWFNGIGHTEELHTH</sequence>
<dbReference type="OrthoDB" id="2987227at2"/>
<gene>
    <name evidence="2" type="ORF">SAMN05444955_103125</name>
</gene>
<evidence type="ECO:0000256" key="1">
    <source>
        <dbReference type="SAM" id="SignalP"/>
    </source>
</evidence>
<protein>
    <submittedName>
        <fullName evidence="2">Uncharacterized protein</fullName>
    </submittedName>
</protein>
<evidence type="ECO:0000313" key="3">
    <source>
        <dbReference type="Proteomes" id="UP000199695"/>
    </source>
</evidence>
<dbReference type="STRING" id="1173111.SAMN05444955_103125"/>
<proteinExistence type="predicted"/>
<feature type="signal peptide" evidence="1">
    <location>
        <begin position="1"/>
        <end position="27"/>
    </location>
</feature>
<keyword evidence="3" id="KW-1185">Reference proteome</keyword>